<evidence type="ECO:0000313" key="3">
    <source>
        <dbReference type="EMBL" id="MEH0097255.1"/>
    </source>
</evidence>
<reference evidence="3 4" key="1">
    <citation type="submission" date="2024-02" db="EMBL/GenBank/DDBJ databases">
        <title>A new putative Pannonibacter species isolated from two cases of bloodstream infections in paediatric patients.</title>
        <authorList>
            <person name="Castellana S."/>
            <person name="De Laurentiis V."/>
            <person name="Grassi M."/>
            <person name="De Leonardis F."/>
            <person name="Mosca A."/>
            <person name="De Carlo C."/>
            <person name="Sparapano E."/>
            <person name="Ronga L."/>
            <person name="Santacroce L."/>
            <person name="Chironna M."/>
            <person name="De Robertis A."/>
            <person name="Bianco A."/>
            <person name="Del Sambro L."/>
            <person name="Capozzi L."/>
            <person name="Parisi A."/>
        </authorList>
    </citation>
    <scope>NUCLEOTIDE SEQUENCE [LARGE SCALE GENOMIC DNA]</scope>
    <source>
        <strain evidence="3 4">Pt2</strain>
    </source>
</reference>
<comment type="caution">
    <text evidence="3">The sequence shown here is derived from an EMBL/GenBank/DDBJ whole genome shotgun (WGS) entry which is preliminary data.</text>
</comment>
<feature type="transmembrane region" description="Helical" evidence="1">
    <location>
        <begin position="169"/>
        <end position="186"/>
    </location>
</feature>
<feature type="transmembrane region" description="Helical" evidence="1">
    <location>
        <begin position="45"/>
        <end position="71"/>
    </location>
</feature>
<organism evidence="3 4">
    <name type="scientific">Pannonibacter anstelovis</name>
    <dbReference type="NCBI Taxonomy" id="3121537"/>
    <lineage>
        <taxon>Bacteria</taxon>
        <taxon>Pseudomonadati</taxon>
        <taxon>Pseudomonadota</taxon>
        <taxon>Alphaproteobacteria</taxon>
        <taxon>Hyphomicrobiales</taxon>
        <taxon>Stappiaceae</taxon>
        <taxon>Pannonibacter</taxon>
    </lineage>
</organism>
<dbReference type="PANTHER" id="PTHR35342:SF5">
    <property type="entry name" value="TRICARBOXYLIC TRANSPORT PROTEIN"/>
    <property type="match status" value="1"/>
</dbReference>
<dbReference type="Pfam" id="PF01970">
    <property type="entry name" value="TctA"/>
    <property type="match status" value="1"/>
</dbReference>
<feature type="transmembrane region" description="Helical" evidence="1">
    <location>
        <begin position="421"/>
        <end position="445"/>
    </location>
</feature>
<feature type="transmembrane region" description="Helical" evidence="1">
    <location>
        <begin position="260"/>
        <end position="282"/>
    </location>
</feature>
<dbReference type="RefSeq" id="WP_334251594.1">
    <property type="nucleotide sequence ID" value="NZ_JBAKBE010000007.1"/>
</dbReference>
<dbReference type="EMBL" id="JBAKBE010000007">
    <property type="protein sequence ID" value="MEH0097255.1"/>
    <property type="molecule type" value="Genomic_DNA"/>
</dbReference>
<evidence type="ECO:0000313" key="4">
    <source>
        <dbReference type="Proteomes" id="UP001380822"/>
    </source>
</evidence>
<evidence type="ECO:0000259" key="2">
    <source>
        <dbReference type="Pfam" id="PF01970"/>
    </source>
</evidence>
<dbReference type="PANTHER" id="PTHR35342">
    <property type="entry name" value="TRICARBOXYLIC TRANSPORT PROTEIN"/>
    <property type="match status" value="1"/>
</dbReference>
<feature type="transmembrane region" description="Helical" evidence="1">
    <location>
        <begin position="323"/>
        <end position="344"/>
    </location>
</feature>
<feature type="transmembrane region" description="Helical" evidence="1">
    <location>
        <begin position="388"/>
        <end position="409"/>
    </location>
</feature>
<keyword evidence="1" id="KW-1133">Transmembrane helix</keyword>
<feature type="domain" description="DUF112" evidence="2">
    <location>
        <begin position="20"/>
        <end position="440"/>
    </location>
</feature>
<protein>
    <submittedName>
        <fullName evidence="3">Tripartite tricarboxylate transporter permease</fullName>
    </submittedName>
</protein>
<feature type="transmembrane region" description="Helical" evidence="1">
    <location>
        <begin position="111"/>
        <end position="134"/>
    </location>
</feature>
<evidence type="ECO:0000256" key="1">
    <source>
        <dbReference type="SAM" id="Phobius"/>
    </source>
</evidence>
<accession>A0ABU7ZPV5</accession>
<gene>
    <name evidence="3" type="ORF">V6L76_13400</name>
</gene>
<keyword evidence="1" id="KW-0812">Transmembrane</keyword>
<feature type="transmembrane region" description="Helical" evidence="1">
    <location>
        <begin position="7"/>
        <end position="33"/>
    </location>
</feature>
<feature type="transmembrane region" description="Helical" evidence="1">
    <location>
        <begin position="140"/>
        <end position="162"/>
    </location>
</feature>
<name>A0ABU7ZPV5_9HYPH</name>
<dbReference type="Proteomes" id="UP001380822">
    <property type="component" value="Unassembled WGS sequence"/>
</dbReference>
<feature type="transmembrane region" description="Helical" evidence="1">
    <location>
        <begin position="356"/>
        <end position="376"/>
    </location>
</feature>
<sequence length="513" mass="53720">MDILSNLALGFSIALTPTTLFLAIVGCFLGTIIGALPGLGPSNGVALLIPISFTLGLDAMSALVLLTSVYYGCMYGGRISSILLNIPGDEPAMMTTLDGYPMARKGRAGDALVISAVASFVGAFLATVGLMVMSPLLARVAFQFGPAEYFALYLLAFCTLGGLGSNNQAKAALAAALGLGLAMVGLDKTTGMPRFTYGELHLMDGIDFLVAIVGLFAVSEIFFFIESHGKNSAIGVKIESNRIPWKDIWLTRWTMLRATVIGFIAGVLPGAGASLGSFLAYAGEKAIAKDKHTFGTGNPKGIAAPEAGNNAAAGGALIPMLTLGVPGSGTTAVLLALLLTLNITPGPLLFTERPEIVWGLIASLFIGNFVLLILNIPMVKIFVHILSVPSYILLPGVTMIAFVGIFSLTGSSFDMLMMVGFGALGYILRKLDIPTVPVILGILLGNQMEDNLRRAMVLSDGDWTYLFSSGIAIGLWTAAVLGFLAPIFLRRFLKKPLPDSETAAADVAAADKD</sequence>
<feature type="transmembrane region" description="Helical" evidence="1">
    <location>
        <begin position="465"/>
        <end position="489"/>
    </location>
</feature>
<feature type="transmembrane region" description="Helical" evidence="1">
    <location>
        <begin position="206"/>
        <end position="225"/>
    </location>
</feature>
<keyword evidence="1" id="KW-0472">Membrane</keyword>
<keyword evidence="4" id="KW-1185">Reference proteome</keyword>
<dbReference type="InterPro" id="IPR002823">
    <property type="entry name" value="DUF112_TM"/>
</dbReference>
<proteinExistence type="predicted"/>